<feature type="transmembrane region" description="Helical" evidence="12">
    <location>
        <begin position="305"/>
        <end position="324"/>
    </location>
</feature>
<feature type="transmembrane region" description="Helical" evidence="12">
    <location>
        <begin position="370"/>
        <end position="391"/>
    </location>
</feature>
<keyword evidence="10 12" id="KW-0472">Membrane</keyword>
<dbReference type="GO" id="GO:0006888">
    <property type="term" value="P:endoplasmic reticulum to Golgi vesicle-mediated transport"/>
    <property type="evidence" value="ECO:0007669"/>
    <property type="project" value="InterPro"/>
</dbReference>
<keyword evidence="8 12" id="KW-1133">Transmembrane helix</keyword>
<keyword evidence="6" id="KW-0256">Endoplasmic reticulum</keyword>
<keyword evidence="9" id="KW-0333">Golgi apparatus</keyword>
<dbReference type="InterPro" id="IPR005578">
    <property type="entry name" value="Yif1_fam"/>
</dbReference>
<feature type="transmembrane region" description="Helical" evidence="12">
    <location>
        <begin position="336"/>
        <end position="358"/>
    </location>
</feature>
<dbReference type="AlphaFoldDB" id="A0AAV7MXY8"/>
<gene>
    <name evidence="13" type="ORF">NDU88_005573</name>
</gene>
<name>A0AAV7MXY8_PLEWA</name>
<evidence type="ECO:0000256" key="8">
    <source>
        <dbReference type="ARBA" id="ARBA00022989"/>
    </source>
</evidence>
<dbReference type="PANTHER" id="PTHR14083:SF1">
    <property type="entry name" value="PROTEIN YIF1B"/>
    <property type="match status" value="1"/>
</dbReference>
<evidence type="ECO:0000256" key="7">
    <source>
        <dbReference type="ARBA" id="ARBA00022927"/>
    </source>
</evidence>
<protein>
    <recommendedName>
        <fullName evidence="15">Protein YIF1B</fullName>
    </recommendedName>
</protein>
<evidence type="ECO:0000256" key="6">
    <source>
        <dbReference type="ARBA" id="ARBA00022824"/>
    </source>
</evidence>
<feature type="compositionally biased region" description="Polar residues" evidence="11">
    <location>
        <begin position="198"/>
        <end position="220"/>
    </location>
</feature>
<evidence type="ECO:0000256" key="12">
    <source>
        <dbReference type="SAM" id="Phobius"/>
    </source>
</evidence>
<feature type="region of interest" description="Disordered" evidence="11">
    <location>
        <begin position="170"/>
        <end position="220"/>
    </location>
</feature>
<evidence type="ECO:0000256" key="9">
    <source>
        <dbReference type="ARBA" id="ARBA00023034"/>
    </source>
</evidence>
<dbReference type="Proteomes" id="UP001066276">
    <property type="component" value="Chromosome 9"/>
</dbReference>
<proteinExistence type="inferred from homology"/>
<comment type="subcellular location">
    <subcellularLocation>
        <location evidence="1">Endoplasmic reticulum membrane</location>
        <topology evidence="1">Multi-pass membrane protein</topology>
    </subcellularLocation>
    <subcellularLocation>
        <location evidence="2">Golgi apparatus membrane</location>
        <topology evidence="2">Multi-pass membrane protein</topology>
    </subcellularLocation>
</comment>
<evidence type="ECO:0000256" key="11">
    <source>
        <dbReference type="SAM" id="MobiDB-lite"/>
    </source>
</evidence>
<dbReference type="GO" id="GO:0005789">
    <property type="term" value="C:endoplasmic reticulum membrane"/>
    <property type="evidence" value="ECO:0007669"/>
    <property type="project" value="UniProtKB-SubCell"/>
</dbReference>
<organism evidence="13 14">
    <name type="scientific">Pleurodeles waltl</name>
    <name type="common">Iberian ribbed newt</name>
    <dbReference type="NCBI Taxonomy" id="8319"/>
    <lineage>
        <taxon>Eukaryota</taxon>
        <taxon>Metazoa</taxon>
        <taxon>Chordata</taxon>
        <taxon>Craniata</taxon>
        <taxon>Vertebrata</taxon>
        <taxon>Euteleostomi</taxon>
        <taxon>Amphibia</taxon>
        <taxon>Batrachia</taxon>
        <taxon>Caudata</taxon>
        <taxon>Salamandroidea</taxon>
        <taxon>Salamandridae</taxon>
        <taxon>Pleurodelinae</taxon>
        <taxon>Pleurodeles</taxon>
    </lineage>
</organism>
<evidence type="ECO:0008006" key="15">
    <source>
        <dbReference type="Google" id="ProtNLM"/>
    </source>
</evidence>
<evidence type="ECO:0000256" key="10">
    <source>
        <dbReference type="ARBA" id="ARBA00023136"/>
    </source>
</evidence>
<evidence type="ECO:0000313" key="14">
    <source>
        <dbReference type="Proteomes" id="UP001066276"/>
    </source>
</evidence>
<feature type="region of interest" description="Disordered" evidence="11">
    <location>
        <begin position="14"/>
        <end position="55"/>
    </location>
</feature>
<accession>A0AAV7MXY8</accession>
<keyword evidence="14" id="KW-1185">Reference proteome</keyword>
<dbReference type="PANTHER" id="PTHR14083">
    <property type="entry name" value="YIP1 INTERACTING FACTOR HOMOLOG YIF1 PROTEIN"/>
    <property type="match status" value="1"/>
</dbReference>
<keyword evidence="5 12" id="KW-0812">Transmembrane</keyword>
<evidence type="ECO:0000256" key="1">
    <source>
        <dbReference type="ARBA" id="ARBA00004477"/>
    </source>
</evidence>
<comment type="similarity">
    <text evidence="3">Belongs to the YIF1 family.</text>
</comment>
<keyword evidence="4" id="KW-0813">Transport</keyword>
<dbReference type="GO" id="GO:0005793">
    <property type="term" value="C:endoplasmic reticulum-Golgi intermediate compartment"/>
    <property type="evidence" value="ECO:0007669"/>
    <property type="project" value="TreeGrafter"/>
</dbReference>
<reference evidence="13" key="1">
    <citation type="journal article" date="2022" name="bioRxiv">
        <title>Sequencing and chromosome-scale assembly of the giantPleurodeles waltlgenome.</title>
        <authorList>
            <person name="Brown T."/>
            <person name="Elewa A."/>
            <person name="Iarovenko S."/>
            <person name="Subramanian E."/>
            <person name="Araus A.J."/>
            <person name="Petzold A."/>
            <person name="Susuki M."/>
            <person name="Suzuki K.-i.T."/>
            <person name="Hayashi T."/>
            <person name="Toyoda A."/>
            <person name="Oliveira C."/>
            <person name="Osipova E."/>
            <person name="Leigh N.D."/>
            <person name="Simon A."/>
            <person name="Yun M.H."/>
        </authorList>
    </citation>
    <scope>NUCLEOTIDE SEQUENCE</scope>
    <source>
        <strain evidence="13">20211129_DDA</strain>
        <tissue evidence="13">Liver</tissue>
    </source>
</reference>
<feature type="compositionally biased region" description="Basic and acidic residues" evidence="11">
    <location>
        <begin position="85"/>
        <end position="107"/>
    </location>
</feature>
<evidence type="ECO:0000256" key="4">
    <source>
        <dbReference type="ARBA" id="ARBA00022448"/>
    </source>
</evidence>
<dbReference type="GO" id="GO:0000139">
    <property type="term" value="C:Golgi membrane"/>
    <property type="evidence" value="ECO:0007669"/>
    <property type="project" value="UniProtKB-SubCell"/>
</dbReference>
<evidence type="ECO:0000256" key="2">
    <source>
        <dbReference type="ARBA" id="ARBA00004653"/>
    </source>
</evidence>
<feature type="transmembrane region" description="Helical" evidence="12">
    <location>
        <begin position="439"/>
        <end position="461"/>
    </location>
</feature>
<dbReference type="EMBL" id="JANPWB010000013">
    <property type="protein sequence ID" value="KAJ1108191.1"/>
    <property type="molecule type" value="Genomic_DNA"/>
</dbReference>
<feature type="region of interest" description="Disordered" evidence="11">
    <location>
        <begin position="70"/>
        <end position="149"/>
    </location>
</feature>
<dbReference type="GO" id="GO:0030134">
    <property type="term" value="C:COPII-coated ER to Golgi transport vesicle"/>
    <property type="evidence" value="ECO:0007669"/>
    <property type="project" value="TreeGrafter"/>
</dbReference>
<dbReference type="GO" id="GO:0015031">
    <property type="term" value="P:protein transport"/>
    <property type="evidence" value="ECO:0007669"/>
    <property type="project" value="UniProtKB-KW"/>
</dbReference>
<sequence length="462" mass="51134">MLLHCCSPRRVDLASVDEKQSSGKQLPRWPRGEDGSGLPEGAHDSGKDQGAGYLYSRPERLVSRAEFDVYSAPGGPFNKRSRQSVLEDGKNMAREHDYNSESQKKAVSDPASSSSEQSSEQGDDPPRKRKKKVQHQEAPTPKRRRYEVLPRLGAGPFPFLTAEAMQFEAVPGGGSRNPAKRRVRSMAPPTADPHQLFDDTSSSFVSQGGTPGPSHSGQSIFSDPMSNLALAYGSSLAVQGKEMMDQNIDRFIPVSKLKYYFAVDTVYVGKKLGLLVFPYMHQDWEVQYQQDTPVAPRFDVNAPDLYIPVMAFITYVLVAGLALGTQNRFSPEILGVQASSAFAWLIVEVLAILLALYLVTVNTDLTMVDLFAFSGYKYVGMIVGVLSGLLFGRTGYYLMLSWCCIANVVFMIRTLRLKILSEGAAEGVVVRGTRNQLRMYLTMAIAAAQPIFMFWLTFHLVR</sequence>
<dbReference type="Pfam" id="PF03878">
    <property type="entry name" value="YIF1"/>
    <property type="match status" value="1"/>
</dbReference>
<comment type="caution">
    <text evidence="13">The sequence shown here is derived from an EMBL/GenBank/DDBJ whole genome shotgun (WGS) entry which is preliminary data.</text>
</comment>
<keyword evidence="7" id="KW-0653">Protein transport</keyword>
<evidence type="ECO:0000313" key="13">
    <source>
        <dbReference type="EMBL" id="KAJ1108191.1"/>
    </source>
</evidence>
<evidence type="ECO:0000256" key="5">
    <source>
        <dbReference type="ARBA" id="ARBA00022692"/>
    </source>
</evidence>
<evidence type="ECO:0000256" key="3">
    <source>
        <dbReference type="ARBA" id="ARBA00009727"/>
    </source>
</evidence>